<evidence type="ECO:0000313" key="2">
    <source>
        <dbReference type="Proteomes" id="UP000075398"/>
    </source>
</evidence>
<dbReference type="InterPro" id="IPR009351">
    <property type="entry name" value="AlkZ-like"/>
</dbReference>
<accession>A0A150IPW5</accession>
<reference evidence="1 2" key="1">
    <citation type="journal article" date="2016" name="ISME J.">
        <title>Chasing the elusive Euryarchaeota class WSA2: genomes reveal a uniquely fastidious methyl-reducing methanogen.</title>
        <authorList>
            <person name="Nobu M.K."/>
            <person name="Narihiro T."/>
            <person name="Kuroda K."/>
            <person name="Mei R."/>
            <person name="Liu W.T."/>
        </authorList>
    </citation>
    <scope>NUCLEOTIDE SEQUENCE [LARGE SCALE GENOMIC DNA]</scope>
    <source>
        <strain evidence="1">U1lsi0528_Bin055</strain>
    </source>
</reference>
<proteinExistence type="predicted"/>
<dbReference type="PANTHER" id="PTHR38479">
    <property type="entry name" value="LMO0824 PROTEIN"/>
    <property type="match status" value="1"/>
</dbReference>
<evidence type="ECO:0000313" key="1">
    <source>
        <dbReference type="EMBL" id="KYC46855.1"/>
    </source>
</evidence>
<evidence type="ECO:0008006" key="3">
    <source>
        <dbReference type="Google" id="ProtNLM"/>
    </source>
</evidence>
<gene>
    <name evidence="1" type="ORF">AMQ22_02041</name>
</gene>
<sequence>MNISNLAEHIVSKNDLNQLKNIKENNNQQINFLPCLDPYFMGYKERSRYLDIEYYNYIFDRSGNATSTIINNGKIIGVWDYGEKPTPLVKVFLFEGQVNKEIEKKAKEIGSFISDKNVNIKICKDMTPLDKRTVGSFMAPLKDMNS</sequence>
<dbReference type="AlphaFoldDB" id="A0A150IPW5"/>
<dbReference type="PANTHER" id="PTHR38479:SF2">
    <property type="entry name" value="WINGED HELIX DNA-BINDING DOMAIN-CONTAINING PROTEIN"/>
    <property type="match status" value="1"/>
</dbReference>
<name>A0A150IPW5_9EURY</name>
<dbReference type="EMBL" id="LNGC01000170">
    <property type="protein sequence ID" value="KYC46855.1"/>
    <property type="molecule type" value="Genomic_DNA"/>
</dbReference>
<organism evidence="1 2">
    <name type="scientific">Candidatus Methanofastidiosum methylothiophilum</name>
    <dbReference type="NCBI Taxonomy" id="1705564"/>
    <lineage>
        <taxon>Archaea</taxon>
        <taxon>Methanobacteriati</taxon>
        <taxon>Methanobacteriota</taxon>
        <taxon>Stenosarchaea group</taxon>
        <taxon>Candidatus Methanofastidiosia</taxon>
        <taxon>Candidatus Methanofastidiosales</taxon>
        <taxon>Candidatus Methanofastidiosaceae</taxon>
        <taxon>Candidatus Methanofastidiosum</taxon>
    </lineage>
</organism>
<protein>
    <recommendedName>
        <fullName evidence="3">Winged helix DNA-binding domain-containing protein</fullName>
    </recommendedName>
</protein>
<comment type="caution">
    <text evidence="1">The sequence shown here is derived from an EMBL/GenBank/DDBJ whole genome shotgun (WGS) entry which is preliminary data.</text>
</comment>
<dbReference type="Proteomes" id="UP000075398">
    <property type="component" value="Unassembled WGS sequence"/>
</dbReference>
<dbReference type="Pfam" id="PF06224">
    <property type="entry name" value="AlkZ-like"/>
    <property type="match status" value="1"/>
</dbReference>